<protein>
    <recommendedName>
        <fullName evidence="1">Transglutaminase C-terminal domain-containing protein</fullName>
    </recommendedName>
</protein>
<dbReference type="InterPro" id="IPR036238">
    <property type="entry name" value="Transglutaminase_C_sf"/>
</dbReference>
<sequence length="403" mass="45793">MSLKTSKRAHVEGLYVLIYIYKSAAETIPMLKKAFGVDCLSDRHIFRWHKAFAEGREDVNDENHAGRPSTSSSDDNVIRMRDLLNTDRRLSVRLISETVDITKTIVHEIVSESLGMRKVCAKLVPKTFVERYCIGHDHKPYKVNQGYGGWQAIDATPQETSEGFYQCGPTSLEAIKKGNVGYNYDVAFMIASVNADVMRWKEDKTCEMGYSKIFCNKNHVGKIILTKQPFLFDPNGDKDRLDITCHYKPKEESEEERLSLLNAVRGTAAAKKILCPARTCNGRHGVCSTDKIKIGQNFTVVVNIKNKSDKVRHVKCALFAASVYYTGVKAKHITRQEGQFEMKPNSTEQLRLPIKADEYLDKLVEYCNMKIYAIATVTETRQTWADEDDFQVLKPNIEIRRSG</sequence>
<dbReference type="InterPro" id="IPR013783">
    <property type="entry name" value="Ig-like_fold"/>
</dbReference>
<dbReference type="AlphaFoldDB" id="A0AAV8YEW6"/>
<comment type="caution">
    <text evidence="2">The sequence shown here is derived from an EMBL/GenBank/DDBJ whole genome shotgun (WGS) entry which is preliminary data.</text>
</comment>
<dbReference type="InterPro" id="IPR036985">
    <property type="entry name" value="Transglutaminase-like_sf"/>
</dbReference>
<name>A0AAV8YEW6_9CUCU</name>
<keyword evidence="3" id="KW-1185">Reference proteome</keyword>
<accession>A0AAV8YEW6</accession>
<dbReference type="Gene3D" id="1.10.10.1450">
    <property type="match status" value="1"/>
</dbReference>
<dbReference type="GO" id="GO:0003810">
    <property type="term" value="F:protein-glutamine gamma-glutamyltransferase activity"/>
    <property type="evidence" value="ECO:0007669"/>
    <property type="project" value="InterPro"/>
</dbReference>
<gene>
    <name evidence="2" type="ORF">NQ318_002358</name>
</gene>
<dbReference type="Gene3D" id="2.60.40.10">
    <property type="entry name" value="Immunoglobulins"/>
    <property type="match status" value="1"/>
</dbReference>
<dbReference type="InterPro" id="IPR008958">
    <property type="entry name" value="Transglutaminase_C"/>
</dbReference>
<reference evidence="2" key="1">
    <citation type="journal article" date="2023" name="Insect Mol. Biol.">
        <title>Genome sequencing provides insights into the evolution of gene families encoding plant cell wall-degrading enzymes in longhorned beetles.</title>
        <authorList>
            <person name="Shin N.R."/>
            <person name="Okamura Y."/>
            <person name="Kirsch R."/>
            <person name="Pauchet Y."/>
        </authorList>
    </citation>
    <scope>NUCLEOTIDE SEQUENCE</scope>
    <source>
        <strain evidence="2">AMC_N1</strain>
    </source>
</reference>
<proteinExistence type="predicted"/>
<dbReference type="EMBL" id="JAPWTK010000106">
    <property type="protein sequence ID" value="KAJ8949951.1"/>
    <property type="molecule type" value="Genomic_DNA"/>
</dbReference>
<feature type="domain" description="Transglutaminase C-terminal" evidence="1">
    <location>
        <begin position="290"/>
        <end position="383"/>
    </location>
</feature>
<organism evidence="2 3">
    <name type="scientific">Aromia moschata</name>
    <dbReference type="NCBI Taxonomy" id="1265417"/>
    <lineage>
        <taxon>Eukaryota</taxon>
        <taxon>Metazoa</taxon>
        <taxon>Ecdysozoa</taxon>
        <taxon>Arthropoda</taxon>
        <taxon>Hexapoda</taxon>
        <taxon>Insecta</taxon>
        <taxon>Pterygota</taxon>
        <taxon>Neoptera</taxon>
        <taxon>Endopterygota</taxon>
        <taxon>Coleoptera</taxon>
        <taxon>Polyphaga</taxon>
        <taxon>Cucujiformia</taxon>
        <taxon>Chrysomeloidea</taxon>
        <taxon>Cerambycidae</taxon>
        <taxon>Cerambycinae</taxon>
        <taxon>Callichromatini</taxon>
        <taxon>Aromia</taxon>
    </lineage>
</organism>
<dbReference type="PANTHER" id="PTHR11590:SF40">
    <property type="entry name" value="HEMOCYTE PROTEIN-GLUTAMINE GAMMA-GLUTAMYLTRANSFERASE-LIKE PROTEIN"/>
    <property type="match status" value="1"/>
</dbReference>
<dbReference type="InterPro" id="IPR038765">
    <property type="entry name" value="Papain-like_cys_pep_sf"/>
</dbReference>
<dbReference type="SUPFAM" id="SSF54001">
    <property type="entry name" value="Cysteine proteinases"/>
    <property type="match status" value="1"/>
</dbReference>
<dbReference type="SUPFAM" id="SSF49309">
    <property type="entry name" value="Transglutaminase, two C-terminal domains"/>
    <property type="match status" value="1"/>
</dbReference>
<evidence type="ECO:0000313" key="2">
    <source>
        <dbReference type="EMBL" id="KAJ8949951.1"/>
    </source>
</evidence>
<dbReference type="PANTHER" id="PTHR11590">
    <property type="entry name" value="PROTEIN-GLUTAMINE GAMMA-GLUTAMYLTRANSFERASE"/>
    <property type="match status" value="1"/>
</dbReference>
<dbReference type="Proteomes" id="UP001162162">
    <property type="component" value="Unassembled WGS sequence"/>
</dbReference>
<dbReference type="Pfam" id="PF00927">
    <property type="entry name" value="Transglut_C"/>
    <property type="match status" value="1"/>
</dbReference>
<evidence type="ECO:0000313" key="3">
    <source>
        <dbReference type="Proteomes" id="UP001162162"/>
    </source>
</evidence>
<dbReference type="Gene3D" id="3.90.260.10">
    <property type="entry name" value="Transglutaminase-like"/>
    <property type="match status" value="1"/>
</dbReference>
<dbReference type="FunFam" id="2.60.40.10:FF:000171">
    <property type="entry name" value="protein-glutamine gamma-glutamyltransferase 6"/>
    <property type="match status" value="1"/>
</dbReference>
<dbReference type="InterPro" id="IPR050779">
    <property type="entry name" value="Transglutaminase"/>
</dbReference>
<evidence type="ECO:0000259" key="1">
    <source>
        <dbReference type="Pfam" id="PF00927"/>
    </source>
</evidence>